<comment type="caution">
    <text evidence="1">The sequence shown here is derived from an EMBL/GenBank/DDBJ whole genome shotgun (WGS) entry which is preliminary data.</text>
</comment>
<accession>A0A0P4RE08</accession>
<reference evidence="1 2" key="2">
    <citation type="journal article" date="2015" name="Stand. Genomic Sci.">
        <title>Draft genome sequence of marine-derived Streptomyces sp. TP-A0598, a producer of anti-MRSA antibiotic lydicamycins.</title>
        <authorList>
            <person name="Komaki H."/>
            <person name="Ichikawa N."/>
            <person name="Hosoyama A."/>
            <person name="Fujita N."/>
            <person name="Igarashi Y."/>
        </authorList>
    </citation>
    <scope>NUCLEOTIDE SEQUENCE [LARGE SCALE GENOMIC DNA]</scope>
    <source>
        <strain evidence="1 2">NBRC 110027</strain>
    </source>
</reference>
<organism evidence="1 2">
    <name type="scientific">Streptomyces lydicamycinicus</name>
    <dbReference type="NCBI Taxonomy" id="1546107"/>
    <lineage>
        <taxon>Bacteria</taxon>
        <taxon>Bacillati</taxon>
        <taxon>Actinomycetota</taxon>
        <taxon>Actinomycetes</taxon>
        <taxon>Kitasatosporales</taxon>
        <taxon>Streptomycetaceae</taxon>
        <taxon>Streptomyces</taxon>
    </lineage>
</organism>
<dbReference type="AlphaFoldDB" id="A0A0P4RE08"/>
<gene>
    <name evidence="1" type="ORF">TPA0598_07_07340</name>
</gene>
<dbReference type="Proteomes" id="UP000048965">
    <property type="component" value="Unassembled WGS sequence"/>
</dbReference>
<dbReference type="EMBL" id="BBNO01000007">
    <property type="protein sequence ID" value="GAO11010.1"/>
    <property type="molecule type" value="Genomic_DNA"/>
</dbReference>
<protein>
    <submittedName>
        <fullName evidence="1">Uncharacterized protein</fullName>
    </submittedName>
</protein>
<proteinExistence type="predicted"/>
<name>A0A0P4RE08_9ACTN</name>
<keyword evidence="2" id="KW-1185">Reference proteome</keyword>
<evidence type="ECO:0000313" key="2">
    <source>
        <dbReference type="Proteomes" id="UP000048965"/>
    </source>
</evidence>
<sequence>MSQVVKKLTAAGHEAVPHSLSTGVDVITGQGVEEAVAGADGVVNLMCAPGQPMLTLVDDAVRDAMGRSRSGPPPVMDRPRR</sequence>
<evidence type="ECO:0000313" key="1">
    <source>
        <dbReference type="EMBL" id="GAO11010.1"/>
    </source>
</evidence>
<reference evidence="2" key="1">
    <citation type="submission" date="2014-09" db="EMBL/GenBank/DDBJ databases">
        <title>Whole genome shotgun sequence of Streptomyces sp. NBRC 110027.</title>
        <authorList>
            <person name="Komaki H."/>
            <person name="Ichikawa N."/>
            <person name="Katano-Makiyama Y."/>
            <person name="Hosoyama A."/>
            <person name="Hashimoto M."/>
            <person name="Uohara A."/>
            <person name="Kitahashi Y."/>
            <person name="Ohji S."/>
            <person name="Kimura A."/>
            <person name="Yamazoe A."/>
            <person name="Igarashi Y."/>
            <person name="Fujita N."/>
        </authorList>
    </citation>
    <scope>NUCLEOTIDE SEQUENCE [LARGE SCALE GENOMIC DNA]</scope>
    <source>
        <strain evidence="2">NBRC 110027</strain>
    </source>
</reference>